<keyword evidence="2" id="KW-1185">Reference proteome</keyword>
<name>W4KA69_HETIT</name>
<dbReference type="Proteomes" id="UP000030671">
    <property type="component" value="Unassembled WGS sequence"/>
</dbReference>
<dbReference type="RefSeq" id="XP_009546783.1">
    <property type="nucleotide sequence ID" value="XM_009548488.1"/>
</dbReference>
<reference evidence="1 2" key="1">
    <citation type="journal article" date="2012" name="New Phytol.">
        <title>Insight into trade-off between wood decay and parasitism from the genome of a fungal forest pathogen.</title>
        <authorList>
            <person name="Olson A."/>
            <person name="Aerts A."/>
            <person name="Asiegbu F."/>
            <person name="Belbahri L."/>
            <person name="Bouzid O."/>
            <person name="Broberg A."/>
            <person name="Canback B."/>
            <person name="Coutinho P.M."/>
            <person name="Cullen D."/>
            <person name="Dalman K."/>
            <person name="Deflorio G."/>
            <person name="van Diepen L.T."/>
            <person name="Dunand C."/>
            <person name="Duplessis S."/>
            <person name="Durling M."/>
            <person name="Gonthier P."/>
            <person name="Grimwood J."/>
            <person name="Fossdal C.G."/>
            <person name="Hansson D."/>
            <person name="Henrissat B."/>
            <person name="Hietala A."/>
            <person name="Himmelstrand K."/>
            <person name="Hoffmeister D."/>
            <person name="Hogberg N."/>
            <person name="James T.Y."/>
            <person name="Karlsson M."/>
            <person name="Kohler A."/>
            <person name="Kues U."/>
            <person name="Lee Y.H."/>
            <person name="Lin Y.C."/>
            <person name="Lind M."/>
            <person name="Lindquist E."/>
            <person name="Lombard V."/>
            <person name="Lucas S."/>
            <person name="Lunden K."/>
            <person name="Morin E."/>
            <person name="Murat C."/>
            <person name="Park J."/>
            <person name="Raffaello T."/>
            <person name="Rouze P."/>
            <person name="Salamov A."/>
            <person name="Schmutz J."/>
            <person name="Solheim H."/>
            <person name="Stahlberg J."/>
            <person name="Velez H."/>
            <person name="de Vries R.P."/>
            <person name="Wiebenga A."/>
            <person name="Woodward S."/>
            <person name="Yakovlev I."/>
            <person name="Garbelotto M."/>
            <person name="Martin F."/>
            <person name="Grigoriev I.V."/>
            <person name="Stenlid J."/>
        </authorList>
    </citation>
    <scope>NUCLEOTIDE SEQUENCE [LARGE SCALE GENOMIC DNA]</scope>
    <source>
        <strain evidence="1 2">TC 32-1</strain>
    </source>
</reference>
<gene>
    <name evidence="1" type="ORF">HETIRDRAFT_475730</name>
</gene>
<dbReference type="OrthoDB" id="408631at2759"/>
<dbReference type="GeneID" id="20677644"/>
<organism evidence="1 2">
    <name type="scientific">Heterobasidion irregulare (strain TC 32-1)</name>
    <dbReference type="NCBI Taxonomy" id="747525"/>
    <lineage>
        <taxon>Eukaryota</taxon>
        <taxon>Fungi</taxon>
        <taxon>Dikarya</taxon>
        <taxon>Basidiomycota</taxon>
        <taxon>Agaricomycotina</taxon>
        <taxon>Agaricomycetes</taxon>
        <taxon>Russulales</taxon>
        <taxon>Bondarzewiaceae</taxon>
        <taxon>Heterobasidion</taxon>
        <taxon>Heterobasidion annosum species complex</taxon>
    </lineage>
</organism>
<proteinExistence type="predicted"/>
<dbReference type="InParanoid" id="W4KA69"/>
<protein>
    <submittedName>
        <fullName evidence="1">Uncharacterized protein</fullName>
    </submittedName>
</protein>
<evidence type="ECO:0000313" key="2">
    <source>
        <dbReference type="Proteomes" id="UP000030671"/>
    </source>
</evidence>
<sequence>MVPRGMPLQLRGPGRVASSILRSGFAMIASSKPNRSSSGSTPMKLNRNLVHGHRHFLTHDHGLIPFTLVDFHSVKKRQHSATQPENIFVADDT</sequence>
<dbReference type="KEGG" id="hir:HETIRDRAFT_475730"/>
<dbReference type="HOGENOM" id="CLU_2399942_0_0_1"/>
<evidence type="ECO:0000313" key="1">
    <source>
        <dbReference type="EMBL" id="ETW82245.1"/>
    </source>
</evidence>
<accession>W4KA69</accession>
<dbReference type="EMBL" id="KI925458">
    <property type="protein sequence ID" value="ETW82245.1"/>
    <property type="molecule type" value="Genomic_DNA"/>
</dbReference>
<dbReference type="AlphaFoldDB" id="W4KA69"/>